<reference evidence="1" key="1">
    <citation type="submission" date="2019-08" db="EMBL/GenBank/DDBJ databases">
        <authorList>
            <person name="Kucharzyk K."/>
            <person name="Murdoch R.W."/>
            <person name="Higgins S."/>
            <person name="Loffler F."/>
        </authorList>
    </citation>
    <scope>NUCLEOTIDE SEQUENCE</scope>
</reference>
<dbReference type="AlphaFoldDB" id="A0A645CHK8"/>
<evidence type="ECO:0000313" key="1">
    <source>
        <dbReference type="EMBL" id="MPM76423.1"/>
    </source>
</evidence>
<proteinExistence type="predicted"/>
<gene>
    <name evidence="1" type="ORF">SDC9_123421</name>
</gene>
<sequence>MMSRTVLLLVLLLGTLASLGAEIAPEEYQKMQLSSEEHLEILVRSVSKKSWLFSRETNVTVNAEVMVVHRSRTGLREGDQITIAYTHSKLRKGWAGPRPIPILKRKSETSAFLSFDERKKVYVPSARGYSFESLIIPPLF</sequence>
<comment type="caution">
    <text evidence="1">The sequence shown here is derived from an EMBL/GenBank/DDBJ whole genome shotgun (WGS) entry which is preliminary data.</text>
</comment>
<name>A0A645CHK8_9ZZZZ</name>
<accession>A0A645CHK8</accession>
<organism evidence="1">
    <name type="scientific">bioreactor metagenome</name>
    <dbReference type="NCBI Taxonomy" id="1076179"/>
    <lineage>
        <taxon>unclassified sequences</taxon>
        <taxon>metagenomes</taxon>
        <taxon>ecological metagenomes</taxon>
    </lineage>
</organism>
<dbReference type="EMBL" id="VSSQ01027271">
    <property type="protein sequence ID" value="MPM76423.1"/>
    <property type="molecule type" value="Genomic_DNA"/>
</dbReference>
<protein>
    <submittedName>
        <fullName evidence="1">Uncharacterized protein</fullName>
    </submittedName>
</protein>